<dbReference type="Pfam" id="PF00690">
    <property type="entry name" value="Cation_ATPase_N"/>
    <property type="match status" value="1"/>
</dbReference>
<evidence type="ECO:0000313" key="2">
    <source>
        <dbReference type="EMBL" id="RPB21176.1"/>
    </source>
</evidence>
<protein>
    <recommendedName>
        <fullName evidence="1">Cation-transporting P-type ATPase N-terminal domain-containing protein</fullName>
    </recommendedName>
</protein>
<dbReference type="SUPFAM" id="SSF81665">
    <property type="entry name" value="Calcium ATPase, transmembrane domain M"/>
    <property type="match status" value="1"/>
</dbReference>
<evidence type="ECO:0000313" key="3">
    <source>
        <dbReference type="Proteomes" id="UP000267821"/>
    </source>
</evidence>
<gene>
    <name evidence="2" type="ORF">L211DRAFT_750474</name>
</gene>
<dbReference type="SMART" id="SM00831">
    <property type="entry name" value="Cation_ATPase_N"/>
    <property type="match status" value="1"/>
</dbReference>
<dbReference type="STRING" id="1051890.A0A3N4LEP2"/>
<reference evidence="2 3" key="1">
    <citation type="journal article" date="2018" name="Nat. Ecol. Evol.">
        <title>Pezizomycetes genomes reveal the molecular basis of ectomycorrhizal truffle lifestyle.</title>
        <authorList>
            <person name="Murat C."/>
            <person name="Payen T."/>
            <person name="Noel B."/>
            <person name="Kuo A."/>
            <person name="Morin E."/>
            <person name="Chen J."/>
            <person name="Kohler A."/>
            <person name="Krizsan K."/>
            <person name="Balestrini R."/>
            <person name="Da Silva C."/>
            <person name="Montanini B."/>
            <person name="Hainaut M."/>
            <person name="Levati E."/>
            <person name="Barry K.W."/>
            <person name="Belfiori B."/>
            <person name="Cichocki N."/>
            <person name="Clum A."/>
            <person name="Dockter R.B."/>
            <person name="Fauchery L."/>
            <person name="Guy J."/>
            <person name="Iotti M."/>
            <person name="Le Tacon F."/>
            <person name="Lindquist E.A."/>
            <person name="Lipzen A."/>
            <person name="Malagnac F."/>
            <person name="Mello A."/>
            <person name="Molinier V."/>
            <person name="Miyauchi S."/>
            <person name="Poulain J."/>
            <person name="Riccioni C."/>
            <person name="Rubini A."/>
            <person name="Sitrit Y."/>
            <person name="Splivallo R."/>
            <person name="Traeger S."/>
            <person name="Wang M."/>
            <person name="Zifcakova L."/>
            <person name="Wipf D."/>
            <person name="Zambonelli A."/>
            <person name="Paolocci F."/>
            <person name="Nowrousian M."/>
            <person name="Ottonello S."/>
            <person name="Baldrian P."/>
            <person name="Spatafora J.W."/>
            <person name="Henrissat B."/>
            <person name="Nagy L.G."/>
            <person name="Aury J.M."/>
            <person name="Wincker P."/>
            <person name="Grigoriev I.V."/>
            <person name="Bonfante P."/>
            <person name="Martin F.M."/>
        </authorList>
    </citation>
    <scope>NUCLEOTIDE SEQUENCE [LARGE SCALE GENOMIC DNA]</scope>
    <source>
        <strain evidence="2 3">ATCC MYA-4762</strain>
    </source>
</reference>
<feature type="non-terminal residue" evidence="2">
    <location>
        <position position="1"/>
    </location>
</feature>
<sequence>AHWFVPLEVARYLGVNLGHGLSSQDAQARLARDGPNKLEGDEGVGVWRVLVRQISNSLTLV</sequence>
<proteinExistence type="predicted"/>
<feature type="domain" description="Cation-transporting P-type ATPase N-terminal" evidence="1">
    <location>
        <begin position="1"/>
        <end position="61"/>
    </location>
</feature>
<accession>A0A3N4LEP2</accession>
<dbReference type="Proteomes" id="UP000267821">
    <property type="component" value="Unassembled WGS sequence"/>
</dbReference>
<organism evidence="2 3">
    <name type="scientific">Terfezia boudieri ATCC MYA-4762</name>
    <dbReference type="NCBI Taxonomy" id="1051890"/>
    <lineage>
        <taxon>Eukaryota</taxon>
        <taxon>Fungi</taxon>
        <taxon>Dikarya</taxon>
        <taxon>Ascomycota</taxon>
        <taxon>Pezizomycotina</taxon>
        <taxon>Pezizomycetes</taxon>
        <taxon>Pezizales</taxon>
        <taxon>Pezizaceae</taxon>
        <taxon>Terfezia</taxon>
    </lineage>
</organism>
<evidence type="ECO:0000259" key="1">
    <source>
        <dbReference type="SMART" id="SM00831"/>
    </source>
</evidence>
<dbReference type="AlphaFoldDB" id="A0A3N4LEP2"/>
<keyword evidence="3" id="KW-1185">Reference proteome</keyword>
<dbReference type="EMBL" id="ML121562">
    <property type="protein sequence ID" value="RPB21176.1"/>
    <property type="molecule type" value="Genomic_DNA"/>
</dbReference>
<feature type="non-terminal residue" evidence="2">
    <location>
        <position position="61"/>
    </location>
</feature>
<name>A0A3N4LEP2_9PEZI</name>
<dbReference type="InterPro" id="IPR023298">
    <property type="entry name" value="ATPase_P-typ_TM_dom_sf"/>
</dbReference>
<dbReference type="InterPro" id="IPR004014">
    <property type="entry name" value="ATPase_P-typ_cation-transptr_N"/>
</dbReference>
<dbReference type="OrthoDB" id="3352408at2759"/>
<dbReference type="InParanoid" id="A0A3N4LEP2"/>